<organism evidence="1 2">
    <name type="scientific">Mycetohabitans rhizoxinica (strain DSM 19002 / CIP 109453 / HKI 454)</name>
    <name type="common">Paraburkholderia rhizoxinica</name>
    <dbReference type="NCBI Taxonomy" id="882378"/>
    <lineage>
        <taxon>Bacteria</taxon>
        <taxon>Pseudomonadati</taxon>
        <taxon>Pseudomonadota</taxon>
        <taxon>Betaproteobacteria</taxon>
        <taxon>Burkholderiales</taxon>
        <taxon>Burkholderiaceae</taxon>
        <taxon>Mycetohabitans</taxon>
    </lineage>
</organism>
<name>E5ARM7_MYCRK</name>
<proteinExistence type="predicted"/>
<dbReference type="eggNOG" id="COG3328">
    <property type="taxonomic scope" value="Bacteria"/>
</dbReference>
<evidence type="ECO:0000313" key="2">
    <source>
        <dbReference type="Proteomes" id="UP000007437"/>
    </source>
</evidence>
<dbReference type="Proteomes" id="UP000007437">
    <property type="component" value="Chromosome"/>
</dbReference>
<accession>E5ARM7</accession>
<reference evidence="1 2" key="1">
    <citation type="journal article" date="2011" name="J. Bacteriol.">
        <title>Complete genome sequence of Burkholderia rhizoxinica, an endosymbiont of Rhizopus microsporus.</title>
        <authorList>
            <person name="Lackner G."/>
            <person name="Moebius N."/>
            <person name="Partida-Martinez L."/>
            <person name="Hertweck C."/>
        </authorList>
    </citation>
    <scope>NUCLEOTIDE SEQUENCE [LARGE SCALE GENOMIC DNA]</scope>
    <source>
        <strain evidence="2">DSM 19002 / CIP 109453 / HKI 454</strain>
    </source>
</reference>
<dbReference type="EMBL" id="FR687359">
    <property type="protein sequence ID" value="CBW75258.1"/>
    <property type="molecule type" value="Genomic_DNA"/>
</dbReference>
<dbReference type="HOGENOM" id="CLU_2506408_0_0_4"/>
<gene>
    <name evidence="1" type="ordered locus">RBRH_02586</name>
</gene>
<dbReference type="STRING" id="882378.RBRH_02586"/>
<protein>
    <submittedName>
        <fullName evidence="1">Transposase</fullName>
    </submittedName>
</protein>
<dbReference type="KEGG" id="brh:RBRH_02586"/>
<sequence length="85" mass="9793">MKLAILRDRRARSELQLLGKYQRRLPGFGDYAMSVREIQGHLLGLYGLRVSPDLIVIPRLIRRLMLAAKNLALVTYRCAPVLTFR</sequence>
<dbReference type="AlphaFoldDB" id="E5ARM7"/>
<evidence type="ECO:0000313" key="1">
    <source>
        <dbReference type="EMBL" id="CBW75258.1"/>
    </source>
</evidence>